<evidence type="ECO:0000256" key="1">
    <source>
        <dbReference type="PROSITE-ProRule" id="PRU00703"/>
    </source>
</evidence>
<dbReference type="EMBL" id="RJJR01000004">
    <property type="protein sequence ID" value="RNI37870.1"/>
    <property type="molecule type" value="Genomic_DNA"/>
</dbReference>
<dbReference type="Proteomes" id="UP000267223">
    <property type="component" value="Unassembled WGS sequence"/>
</dbReference>
<evidence type="ECO:0000313" key="4">
    <source>
        <dbReference type="Proteomes" id="UP000267223"/>
    </source>
</evidence>
<keyword evidence="1" id="KW-0129">CBS domain</keyword>
<evidence type="ECO:0000313" key="3">
    <source>
        <dbReference type="EMBL" id="RNI37870.1"/>
    </source>
</evidence>
<accession>A0A3M9NJA5</accession>
<reference evidence="3 4" key="1">
    <citation type="submission" date="2018-11" db="EMBL/GenBank/DDBJ databases">
        <title>Draft genome sequence of Ferruginibacter sp. BO-59.</title>
        <authorList>
            <person name="Im W.T."/>
        </authorList>
    </citation>
    <scope>NUCLEOTIDE SEQUENCE [LARGE SCALE GENOMIC DNA]</scope>
    <source>
        <strain evidence="3 4">BO-59</strain>
    </source>
</reference>
<proteinExistence type="predicted"/>
<keyword evidence="4" id="KW-1185">Reference proteome</keyword>
<sequence>MTTLQLADNIFPVMKLKDSVETTLQLMNDHKTSHLPVAADDRFLGLISEDDLEDEANKDTTLDAYQDSFNTAAINERFHFLKAASVFNLYHSNVIPVVNDSNELTGTISAKALLAEMANFCGASEYGAMVVLDIERSRFAISEINSIIESDGATIMHLNVSPHPVPGLIQVTIQINKKEIATIIATFERYDYAVSYYSGEELFENELNVNYNNLMNYLNV</sequence>
<dbReference type="OrthoDB" id="1523762at2"/>
<dbReference type="Gene3D" id="3.10.580.10">
    <property type="entry name" value="CBS-domain"/>
    <property type="match status" value="1"/>
</dbReference>
<organism evidence="3 4">
    <name type="scientific">Hanamia caeni</name>
    <dbReference type="NCBI Taxonomy" id="2294116"/>
    <lineage>
        <taxon>Bacteria</taxon>
        <taxon>Pseudomonadati</taxon>
        <taxon>Bacteroidota</taxon>
        <taxon>Chitinophagia</taxon>
        <taxon>Chitinophagales</taxon>
        <taxon>Chitinophagaceae</taxon>
        <taxon>Hanamia</taxon>
    </lineage>
</organism>
<name>A0A3M9NJA5_9BACT</name>
<comment type="caution">
    <text evidence="3">The sequence shown here is derived from an EMBL/GenBank/DDBJ whole genome shotgun (WGS) entry which is preliminary data.</text>
</comment>
<dbReference type="Pfam" id="PF00571">
    <property type="entry name" value="CBS"/>
    <property type="match status" value="1"/>
</dbReference>
<dbReference type="PROSITE" id="PS51371">
    <property type="entry name" value="CBS"/>
    <property type="match status" value="1"/>
</dbReference>
<dbReference type="AlphaFoldDB" id="A0A3M9NJA5"/>
<dbReference type="InterPro" id="IPR000644">
    <property type="entry name" value="CBS_dom"/>
</dbReference>
<feature type="domain" description="CBS" evidence="2">
    <location>
        <begin position="1"/>
        <end position="62"/>
    </location>
</feature>
<dbReference type="SUPFAM" id="SSF54631">
    <property type="entry name" value="CBS-domain pair"/>
    <property type="match status" value="1"/>
</dbReference>
<evidence type="ECO:0000259" key="2">
    <source>
        <dbReference type="PROSITE" id="PS51371"/>
    </source>
</evidence>
<gene>
    <name evidence="3" type="ORF">EFY79_06405</name>
</gene>
<protein>
    <submittedName>
        <fullName evidence="3">CBS domain-containing protein</fullName>
    </submittedName>
</protein>
<dbReference type="InterPro" id="IPR046342">
    <property type="entry name" value="CBS_dom_sf"/>
</dbReference>
<dbReference type="RefSeq" id="WP_123119859.1">
    <property type="nucleotide sequence ID" value="NZ_RJJR01000004.1"/>
</dbReference>